<reference evidence="1 2" key="1">
    <citation type="journal article" date="2023" name="Plants (Basel)">
        <title>Bridging the Gap: Combining Genomics and Transcriptomics Approaches to Understand Stylosanthes scabra, an Orphan Legume from the Brazilian Caatinga.</title>
        <authorList>
            <person name="Ferreira-Neto J.R.C."/>
            <person name="da Silva M.D."/>
            <person name="Binneck E."/>
            <person name="de Melo N.F."/>
            <person name="da Silva R.H."/>
            <person name="de Melo A.L.T.M."/>
            <person name="Pandolfi V."/>
            <person name="Bustamante F.O."/>
            <person name="Brasileiro-Vidal A.C."/>
            <person name="Benko-Iseppon A.M."/>
        </authorList>
    </citation>
    <scope>NUCLEOTIDE SEQUENCE [LARGE SCALE GENOMIC DNA]</scope>
    <source>
        <tissue evidence="1">Leaves</tissue>
    </source>
</reference>
<dbReference type="EMBL" id="JASCZI010152622">
    <property type="protein sequence ID" value="MED6176434.1"/>
    <property type="molecule type" value="Genomic_DNA"/>
</dbReference>
<organism evidence="1 2">
    <name type="scientific">Stylosanthes scabra</name>
    <dbReference type="NCBI Taxonomy" id="79078"/>
    <lineage>
        <taxon>Eukaryota</taxon>
        <taxon>Viridiplantae</taxon>
        <taxon>Streptophyta</taxon>
        <taxon>Embryophyta</taxon>
        <taxon>Tracheophyta</taxon>
        <taxon>Spermatophyta</taxon>
        <taxon>Magnoliopsida</taxon>
        <taxon>eudicotyledons</taxon>
        <taxon>Gunneridae</taxon>
        <taxon>Pentapetalae</taxon>
        <taxon>rosids</taxon>
        <taxon>fabids</taxon>
        <taxon>Fabales</taxon>
        <taxon>Fabaceae</taxon>
        <taxon>Papilionoideae</taxon>
        <taxon>50 kb inversion clade</taxon>
        <taxon>dalbergioids sensu lato</taxon>
        <taxon>Dalbergieae</taxon>
        <taxon>Pterocarpus clade</taxon>
        <taxon>Stylosanthes</taxon>
    </lineage>
</organism>
<sequence>MIICSIQSSRGAGKEQNIDYWNGCDDIRSLSKWQGENPIDERDDPIEEDSLVEVEAARTIWKRGGLSFDSSDEEEVTTKLVRRKIECKKRADLRLKLSHQGKKSPCIQGRTLATRKL</sequence>
<evidence type="ECO:0000313" key="1">
    <source>
        <dbReference type="EMBL" id="MED6176434.1"/>
    </source>
</evidence>
<keyword evidence="2" id="KW-1185">Reference proteome</keyword>
<protein>
    <submittedName>
        <fullName evidence="1">Uncharacterized protein</fullName>
    </submittedName>
</protein>
<feature type="non-terminal residue" evidence="1">
    <location>
        <position position="117"/>
    </location>
</feature>
<accession>A0ABU6VSB5</accession>
<name>A0ABU6VSB5_9FABA</name>
<dbReference type="Proteomes" id="UP001341840">
    <property type="component" value="Unassembled WGS sequence"/>
</dbReference>
<evidence type="ECO:0000313" key="2">
    <source>
        <dbReference type="Proteomes" id="UP001341840"/>
    </source>
</evidence>
<comment type="caution">
    <text evidence="1">The sequence shown here is derived from an EMBL/GenBank/DDBJ whole genome shotgun (WGS) entry which is preliminary data.</text>
</comment>
<proteinExistence type="predicted"/>
<gene>
    <name evidence="1" type="ORF">PIB30_088185</name>
</gene>